<evidence type="ECO:0000313" key="1">
    <source>
        <dbReference type="EMBL" id="OKH96223.1"/>
    </source>
</evidence>
<name>A0A1Q4VEG6_9ACTN</name>
<dbReference type="RefSeq" id="WP_073784388.1">
    <property type="nucleotide sequence ID" value="NZ_LFBV01000001.1"/>
</dbReference>
<comment type="caution">
    <text evidence="1">The sequence shown here is derived from an EMBL/GenBank/DDBJ whole genome shotgun (WGS) entry which is preliminary data.</text>
</comment>
<gene>
    <name evidence="1" type="ORF">AB852_06180</name>
</gene>
<evidence type="ECO:0000313" key="2">
    <source>
        <dbReference type="Proteomes" id="UP000186455"/>
    </source>
</evidence>
<organism evidence="1 2">
    <name type="scientific">Streptomyces uncialis</name>
    <dbReference type="NCBI Taxonomy" id="1048205"/>
    <lineage>
        <taxon>Bacteria</taxon>
        <taxon>Bacillati</taxon>
        <taxon>Actinomycetota</taxon>
        <taxon>Actinomycetes</taxon>
        <taxon>Kitasatosporales</taxon>
        <taxon>Streptomycetaceae</taxon>
        <taxon>Streptomyces</taxon>
    </lineage>
</organism>
<dbReference type="EMBL" id="LFBV01000001">
    <property type="protein sequence ID" value="OKH96223.1"/>
    <property type="molecule type" value="Genomic_DNA"/>
</dbReference>
<dbReference type="AlphaFoldDB" id="A0A1Q4VEG6"/>
<sequence>MSESYGRTFSTYLSGGDLVMLPATIKDIREALPSAERAAFTEAVENAGAEDLLELLATWAERTRPDLIADKEAAFRRIAEGDFTGTVSEDEVAVLFNPGGRR</sequence>
<keyword evidence="2" id="KW-1185">Reference proteome</keyword>
<dbReference type="Proteomes" id="UP000186455">
    <property type="component" value="Unassembled WGS sequence"/>
</dbReference>
<proteinExistence type="predicted"/>
<dbReference type="STRING" id="1048205.AB852_06180"/>
<accession>A0A1Q4VEG6</accession>
<protein>
    <submittedName>
        <fullName evidence="1">Uncharacterized protein</fullName>
    </submittedName>
</protein>
<reference evidence="1 2" key="1">
    <citation type="submission" date="2015-06" db="EMBL/GenBank/DDBJ databases">
        <title>Cloning and characterization of the uncialamcin biosynthetic gene cluster.</title>
        <authorList>
            <person name="Yan X."/>
            <person name="Huang T."/>
            <person name="Ge H."/>
            <person name="Shen B."/>
        </authorList>
    </citation>
    <scope>NUCLEOTIDE SEQUENCE [LARGE SCALE GENOMIC DNA]</scope>
    <source>
        <strain evidence="1 2">DCA2648</strain>
    </source>
</reference>